<reference evidence="5" key="1">
    <citation type="submission" date="2024-06" db="EMBL/GenBank/DDBJ databases">
        <title>Radixoralia hellwigii gen. nov., sp nov., isolated from a root canal in the human oral cavity.</title>
        <authorList>
            <person name="Bartsch S."/>
            <person name="Wittmer A."/>
            <person name="Schulz A.-K."/>
            <person name="Neumann-Schaal M."/>
            <person name="Wolf J."/>
            <person name="Gronow S."/>
            <person name="Tennert C."/>
            <person name="Haecker G."/>
            <person name="Cieplik F."/>
            <person name="Al-Ahmad A."/>
        </authorList>
    </citation>
    <scope>NUCLEOTIDE SEQUENCE [LARGE SCALE GENOMIC DNA]</scope>
    <source>
        <strain evidence="5">Wk13</strain>
    </source>
</reference>
<evidence type="ECO:0000313" key="4">
    <source>
        <dbReference type="EMBL" id="MFA9950022.1"/>
    </source>
</evidence>
<feature type="region of interest" description="Disordered" evidence="2">
    <location>
        <begin position="184"/>
        <end position="228"/>
    </location>
</feature>
<organism evidence="4 5">
    <name type="scientific">Dentiradicibacter hellwigii</name>
    <dbReference type="NCBI Taxonomy" id="3149053"/>
    <lineage>
        <taxon>Bacteria</taxon>
        <taxon>Pseudomonadati</taxon>
        <taxon>Pseudomonadota</taxon>
        <taxon>Betaproteobacteria</taxon>
        <taxon>Rhodocyclales</taxon>
        <taxon>Rhodocyclaceae</taxon>
        <taxon>Dentiradicibacter</taxon>
    </lineage>
</organism>
<dbReference type="InterPro" id="IPR036737">
    <property type="entry name" value="OmpA-like_sf"/>
</dbReference>
<dbReference type="RefSeq" id="WP_418891108.1">
    <property type="nucleotide sequence ID" value="NZ_JBEUWX010000002.1"/>
</dbReference>
<evidence type="ECO:0000313" key="5">
    <source>
        <dbReference type="Proteomes" id="UP001574673"/>
    </source>
</evidence>
<protein>
    <submittedName>
        <fullName evidence="4">OmpA family protein</fullName>
    </submittedName>
</protein>
<dbReference type="InterPro" id="IPR050330">
    <property type="entry name" value="Bact_OuterMem_StrucFunc"/>
</dbReference>
<sequence length="228" mass="25516">MNQIKIFLVIPSLMALSACQLLGQGQKEEPVQKEIVIVKSPMERWDETRPELLAKLRTDARLRVQEIENSSIYIQIRSLSSLISKKNEISREMSSILNHILASIEGYDSIKIDIIGHTDNSGNTRRSIQISKQWAEAVSRYLHEHGAKQPINHDGFGSERPIAKNNTSEGRAVNRRVDIFLSLDETSAQPEKQTQEDMAPTGAEVTKTSADTNEEPRALPDSGVEKSL</sequence>
<accession>A0ABV4UEM5</accession>
<dbReference type="SUPFAM" id="SSF103088">
    <property type="entry name" value="OmpA-like"/>
    <property type="match status" value="1"/>
</dbReference>
<dbReference type="Pfam" id="PF00691">
    <property type="entry name" value="OmpA"/>
    <property type="match status" value="1"/>
</dbReference>
<dbReference type="PANTHER" id="PTHR30329">
    <property type="entry name" value="STATOR ELEMENT OF FLAGELLAR MOTOR COMPLEX"/>
    <property type="match status" value="1"/>
</dbReference>
<comment type="caution">
    <text evidence="4">The sequence shown here is derived from an EMBL/GenBank/DDBJ whole genome shotgun (WGS) entry which is preliminary data.</text>
</comment>
<evidence type="ECO:0000259" key="3">
    <source>
        <dbReference type="PROSITE" id="PS51123"/>
    </source>
</evidence>
<evidence type="ECO:0000256" key="2">
    <source>
        <dbReference type="SAM" id="MobiDB-lite"/>
    </source>
</evidence>
<keyword evidence="5" id="KW-1185">Reference proteome</keyword>
<name>A0ABV4UEM5_9RHOO</name>
<proteinExistence type="predicted"/>
<dbReference type="PANTHER" id="PTHR30329:SF21">
    <property type="entry name" value="LIPOPROTEIN YIAD-RELATED"/>
    <property type="match status" value="1"/>
</dbReference>
<dbReference type="Proteomes" id="UP001574673">
    <property type="component" value="Unassembled WGS sequence"/>
</dbReference>
<dbReference type="Gene3D" id="3.30.1330.60">
    <property type="entry name" value="OmpA-like domain"/>
    <property type="match status" value="1"/>
</dbReference>
<dbReference type="InterPro" id="IPR006665">
    <property type="entry name" value="OmpA-like"/>
</dbReference>
<feature type="region of interest" description="Disordered" evidence="2">
    <location>
        <begin position="149"/>
        <end position="169"/>
    </location>
</feature>
<dbReference type="PROSITE" id="PS51123">
    <property type="entry name" value="OMPA_2"/>
    <property type="match status" value="1"/>
</dbReference>
<dbReference type="CDD" id="cd07185">
    <property type="entry name" value="OmpA_C-like"/>
    <property type="match status" value="1"/>
</dbReference>
<feature type="compositionally biased region" description="Basic and acidic residues" evidence="2">
    <location>
        <begin position="214"/>
        <end position="228"/>
    </location>
</feature>
<dbReference type="PROSITE" id="PS51257">
    <property type="entry name" value="PROKAR_LIPOPROTEIN"/>
    <property type="match status" value="1"/>
</dbReference>
<feature type="domain" description="OmpA-like" evidence="3">
    <location>
        <begin position="69"/>
        <end position="185"/>
    </location>
</feature>
<gene>
    <name evidence="4" type="ORF">ABCS64_06785</name>
</gene>
<evidence type="ECO:0000256" key="1">
    <source>
        <dbReference type="PROSITE-ProRule" id="PRU00473"/>
    </source>
</evidence>
<dbReference type="EMBL" id="JBEUWX010000002">
    <property type="protein sequence ID" value="MFA9950022.1"/>
    <property type="molecule type" value="Genomic_DNA"/>
</dbReference>
<keyword evidence="1" id="KW-0472">Membrane</keyword>